<proteinExistence type="predicted"/>
<dbReference type="Pfam" id="PF01047">
    <property type="entry name" value="MarR"/>
    <property type="match status" value="1"/>
</dbReference>
<name>A0A426TCH2_STRSU</name>
<feature type="domain" description="HTH marR-type" evidence="2">
    <location>
        <begin position="1"/>
        <end position="134"/>
    </location>
</feature>
<dbReference type="InterPro" id="IPR036390">
    <property type="entry name" value="WH_DNA-bd_sf"/>
</dbReference>
<accession>A0A426TCH2</accession>
<dbReference type="PANTHER" id="PTHR33164:SF99">
    <property type="entry name" value="MARR FAMILY REGULATORY PROTEIN"/>
    <property type="match status" value="1"/>
</dbReference>
<dbReference type="SMART" id="SM00347">
    <property type="entry name" value="HTH_MARR"/>
    <property type="match status" value="1"/>
</dbReference>
<dbReference type="PROSITE" id="PS50995">
    <property type="entry name" value="HTH_MARR_2"/>
    <property type="match status" value="1"/>
</dbReference>
<dbReference type="Gene3D" id="1.10.10.10">
    <property type="entry name" value="Winged helix-like DNA-binding domain superfamily/Winged helix DNA-binding domain"/>
    <property type="match status" value="1"/>
</dbReference>
<gene>
    <name evidence="3" type="ORF">EI998_07880</name>
</gene>
<dbReference type="GO" id="GO:0003677">
    <property type="term" value="F:DNA binding"/>
    <property type="evidence" value="ECO:0007669"/>
    <property type="project" value="UniProtKB-KW"/>
</dbReference>
<dbReference type="GO" id="GO:0006950">
    <property type="term" value="P:response to stress"/>
    <property type="evidence" value="ECO:0007669"/>
    <property type="project" value="TreeGrafter"/>
</dbReference>
<dbReference type="CDD" id="cd00090">
    <property type="entry name" value="HTH_ARSR"/>
    <property type="match status" value="1"/>
</dbReference>
<dbReference type="EMBL" id="RSDO01000013">
    <property type="protein sequence ID" value="RRR51928.1"/>
    <property type="molecule type" value="Genomic_DNA"/>
</dbReference>
<reference evidence="3 4" key="2">
    <citation type="submission" date="2018-12" db="EMBL/GenBank/DDBJ databases">
        <title>Whole-genome sequences of fifteen clinical Streptococcus suis strains isolated from pigs between 2006 and 2018.</title>
        <authorList>
            <person name="Stevens M.J.A."/>
            <person name="Cernela N."/>
            <person name="Spoerry Serrano N."/>
            <person name="Schmitt S."/>
            <person name="Schrenzel J."/>
            <person name="Stephan R."/>
        </authorList>
    </citation>
    <scope>NUCLEOTIDE SEQUENCE [LARGE SCALE GENOMIC DNA]</scope>
    <source>
        <strain evidence="3 4">PP422</strain>
    </source>
</reference>
<dbReference type="Proteomes" id="UP000274117">
    <property type="component" value="Unassembled WGS sequence"/>
</dbReference>
<comment type="caution">
    <text evidence="3">The sequence shown here is derived from an EMBL/GenBank/DDBJ whole genome shotgun (WGS) entry which is preliminary data.</text>
</comment>
<dbReference type="PANTHER" id="PTHR33164">
    <property type="entry name" value="TRANSCRIPTIONAL REGULATOR, MARR FAMILY"/>
    <property type="match status" value="1"/>
</dbReference>
<keyword evidence="1" id="KW-0238">DNA-binding</keyword>
<organism evidence="3 4">
    <name type="scientific">Streptococcus suis</name>
    <dbReference type="NCBI Taxonomy" id="1307"/>
    <lineage>
        <taxon>Bacteria</taxon>
        <taxon>Bacillati</taxon>
        <taxon>Bacillota</taxon>
        <taxon>Bacilli</taxon>
        <taxon>Lactobacillales</taxon>
        <taxon>Streptococcaceae</taxon>
        <taxon>Streptococcus</taxon>
    </lineage>
</organism>
<reference evidence="3 4" key="1">
    <citation type="submission" date="2018-11" db="EMBL/GenBank/DDBJ databases">
        <authorList>
            <person name="Stevens M.J."/>
            <person name="Cernela N."/>
            <person name="Spoerry Serrano N."/>
            <person name="Schmitt S."/>
            <person name="Schrenzel J."/>
            <person name="Stephan R."/>
        </authorList>
    </citation>
    <scope>NUCLEOTIDE SEQUENCE [LARGE SCALE GENOMIC DNA]</scope>
    <source>
        <strain evidence="3 4">PP422</strain>
    </source>
</reference>
<dbReference type="SUPFAM" id="SSF46785">
    <property type="entry name" value="Winged helix' DNA-binding domain"/>
    <property type="match status" value="1"/>
</dbReference>
<dbReference type="PRINTS" id="PR00598">
    <property type="entry name" value="HTHMARR"/>
</dbReference>
<evidence type="ECO:0000256" key="1">
    <source>
        <dbReference type="ARBA" id="ARBA00023125"/>
    </source>
</evidence>
<evidence type="ECO:0000313" key="4">
    <source>
        <dbReference type="Proteomes" id="UP000274117"/>
    </source>
</evidence>
<evidence type="ECO:0000259" key="2">
    <source>
        <dbReference type="PROSITE" id="PS50995"/>
    </source>
</evidence>
<dbReference type="GO" id="GO:0003700">
    <property type="term" value="F:DNA-binding transcription factor activity"/>
    <property type="evidence" value="ECO:0007669"/>
    <property type="project" value="InterPro"/>
</dbReference>
<dbReference type="AlphaFoldDB" id="A0A426TCH2"/>
<protein>
    <submittedName>
        <fullName evidence="3">MarR family transcriptional regulator</fullName>
    </submittedName>
</protein>
<evidence type="ECO:0000313" key="3">
    <source>
        <dbReference type="EMBL" id="RRR51928.1"/>
    </source>
</evidence>
<dbReference type="InterPro" id="IPR000835">
    <property type="entry name" value="HTH_MarR-typ"/>
</dbReference>
<dbReference type="InterPro" id="IPR039422">
    <property type="entry name" value="MarR/SlyA-like"/>
</dbReference>
<dbReference type="InterPro" id="IPR036388">
    <property type="entry name" value="WH-like_DNA-bd_sf"/>
</dbReference>
<sequence>MSSMEEVLYQLKITEETITNLFEKRLGISLTRYRILQILLEEAPLYQTALQERLGIDRAAISRHLKILEEAAYIRRERNPDNQREILVYPTKKAQKDLIDSPPSQYVVVKRAMEHILTADQVEQFQQILTKLSAGLKDLPL</sequence>
<dbReference type="InterPro" id="IPR011991">
    <property type="entry name" value="ArsR-like_HTH"/>
</dbReference>